<feature type="domain" description="Attacin C-terminal" evidence="9">
    <location>
        <begin position="152"/>
        <end position="257"/>
    </location>
</feature>
<evidence type="ECO:0000313" key="10">
    <source>
        <dbReference type="EMBL" id="CAH1110800.1"/>
    </source>
</evidence>
<comment type="subcellular location">
    <subcellularLocation>
        <location evidence="1">Secreted</location>
    </subcellularLocation>
</comment>
<evidence type="ECO:0000256" key="2">
    <source>
        <dbReference type="ARBA" id="ARBA00007550"/>
    </source>
</evidence>
<dbReference type="GO" id="GO:0005576">
    <property type="term" value="C:extracellular region"/>
    <property type="evidence" value="ECO:0007669"/>
    <property type="project" value="UniProtKB-SubCell"/>
</dbReference>
<keyword evidence="4" id="KW-0929">Antimicrobial</keyword>
<accession>A0A9P0D3V8</accession>
<comment type="similarity">
    <text evidence="2">Belongs to the attacin/sarcotoxin-2 family.</text>
</comment>
<keyword evidence="7" id="KW-0044">Antibiotic</keyword>
<feature type="domain" description="Attacin C-terminal" evidence="9">
    <location>
        <begin position="55"/>
        <end position="136"/>
    </location>
</feature>
<evidence type="ECO:0000313" key="11">
    <source>
        <dbReference type="Proteomes" id="UP001153636"/>
    </source>
</evidence>
<sequence>METLIAFAVFVAVATALPLNVFEDENGQDFVLVPVHRQRREVTWGANQGGYALGQKGTVFSNDNHRVDGSYGASKTWGSHGLKPDSFGGQVDYTHKPTGSTGFVGVNRTPGWGNDVNAGVKYNIAQGKNWGADVTGQEVTWGANQGGYALGQKGTVFSNDNHRVDGSYGASKAWGSHGVKPDSFGGQVDYTHKPSGSTGFVGVNRTPGWGNDVSAGAKYNIAQGKNWGADVTGQYGRHFGGPGGTGKPQGGVFLNVGGKF</sequence>
<dbReference type="EMBL" id="OV651817">
    <property type="protein sequence ID" value="CAH1110800.1"/>
    <property type="molecule type" value="Genomic_DNA"/>
</dbReference>
<name>A0A9P0D3V8_9CUCU</name>
<organism evidence="10 11">
    <name type="scientific">Psylliodes chrysocephalus</name>
    <dbReference type="NCBI Taxonomy" id="3402493"/>
    <lineage>
        <taxon>Eukaryota</taxon>
        <taxon>Metazoa</taxon>
        <taxon>Ecdysozoa</taxon>
        <taxon>Arthropoda</taxon>
        <taxon>Hexapoda</taxon>
        <taxon>Insecta</taxon>
        <taxon>Pterygota</taxon>
        <taxon>Neoptera</taxon>
        <taxon>Endopterygota</taxon>
        <taxon>Coleoptera</taxon>
        <taxon>Polyphaga</taxon>
        <taxon>Cucujiformia</taxon>
        <taxon>Chrysomeloidea</taxon>
        <taxon>Chrysomelidae</taxon>
        <taxon>Galerucinae</taxon>
        <taxon>Alticini</taxon>
        <taxon>Psylliodes</taxon>
    </lineage>
</organism>
<dbReference type="Proteomes" id="UP001153636">
    <property type="component" value="Chromosome 5"/>
</dbReference>
<gene>
    <name evidence="10" type="ORF">PSYICH_LOCUS11729</name>
</gene>
<evidence type="ECO:0000256" key="7">
    <source>
        <dbReference type="ARBA" id="ARBA00023022"/>
    </source>
</evidence>
<keyword evidence="5" id="KW-0399">Innate immunity</keyword>
<reference evidence="10" key="1">
    <citation type="submission" date="2022-01" db="EMBL/GenBank/DDBJ databases">
        <authorList>
            <person name="King R."/>
        </authorList>
    </citation>
    <scope>NUCLEOTIDE SEQUENCE</scope>
</reference>
<evidence type="ECO:0000259" key="9">
    <source>
        <dbReference type="Pfam" id="PF03769"/>
    </source>
</evidence>
<dbReference type="GO" id="GO:0045087">
    <property type="term" value="P:innate immune response"/>
    <property type="evidence" value="ECO:0007669"/>
    <property type="project" value="UniProtKB-KW"/>
</dbReference>
<protein>
    <recommendedName>
        <fullName evidence="9">Attacin C-terminal domain-containing protein</fullName>
    </recommendedName>
</protein>
<evidence type="ECO:0000256" key="5">
    <source>
        <dbReference type="ARBA" id="ARBA00022588"/>
    </source>
</evidence>
<evidence type="ECO:0000256" key="4">
    <source>
        <dbReference type="ARBA" id="ARBA00022529"/>
    </source>
</evidence>
<dbReference type="Pfam" id="PF03769">
    <property type="entry name" value="Attacin_C"/>
    <property type="match status" value="2"/>
</dbReference>
<keyword evidence="8" id="KW-0732">Signal</keyword>
<keyword evidence="11" id="KW-1185">Reference proteome</keyword>
<keyword evidence="6" id="KW-0391">Immunity</keyword>
<evidence type="ECO:0000256" key="1">
    <source>
        <dbReference type="ARBA" id="ARBA00004613"/>
    </source>
</evidence>
<evidence type="ECO:0000256" key="3">
    <source>
        <dbReference type="ARBA" id="ARBA00022525"/>
    </source>
</evidence>
<evidence type="ECO:0000256" key="6">
    <source>
        <dbReference type="ARBA" id="ARBA00022859"/>
    </source>
</evidence>
<evidence type="ECO:0000256" key="8">
    <source>
        <dbReference type="SAM" id="SignalP"/>
    </source>
</evidence>
<feature type="chain" id="PRO_5040466829" description="Attacin C-terminal domain-containing protein" evidence="8">
    <location>
        <begin position="17"/>
        <end position="260"/>
    </location>
</feature>
<keyword evidence="3" id="KW-0964">Secreted</keyword>
<dbReference type="InterPro" id="IPR005521">
    <property type="entry name" value="Attacin_C"/>
</dbReference>
<dbReference type="GO" id="GO:0042742">
    <property type="term" value="P:defense response to bacterium"/>
    <property type="evidence" value="ECO:0007669"/>
    <property type="project" value="UniProtKB-KW"/>
</dbReference>
<dbReference type="AlphaFoldDB" id="A0A9P0D3V8"/>
<proteinExistence type="inferred from homology"/>
<feature type="signal peptide" evidence="8">
    <location>
        <begin position="1"/>
        <end position="16"/>
    </location>
</feature>
<dbReference type="OrthoDB" id="8117451at2759"/>